<dbReference type="PANTHER" id="PTHR47816">
    <property type="entry name" value="RIBOSOMAL RNA SMALL SUBUNIT METHYLTRANSFERASE C"/>
    <property type="match status" value="1"/>
</dbReference>
<name>A0ABT7FIX4_9RHOB</name>
<keyword evidence="4 8" id="KW-0808">Transferase</keyword>
<evidence type="ECO:0000256" key="6">
    <source>
        <dbReference type="SAM" id="MobiDB-lite"/>
    </source>
</evidence>
<keyword evidence="9" id="KW-1185">Reference proteome</keyword>
<dbReference type="CDD" id="cd02440">
    <property type="entry name" value="AdoMet_MTases"/>
    <property type="match status" value="1"/>
</dbReference>
<dbReference type="Proteomes" id="UP001227126">
    <property type="component" value="Unassembled WGS sequence"/>
</dbReference>
<dbReference type="InterPro" id="IPR002052">
    <property type="entry name" value="DNA_methylase_N6_adenine_CS"/>
</dbReference>
<keyword evidence="3 8" id="KW-0489">Methyltransferase</keyword>
<dbReference type="EC" id="2.1.1.172" evidence="8"/>
<dbReference type="GO" id="GO:0052914">
    <property type="term" value="F:16S rRNA (guanine(1207)-N(2))-methyltransferase activity"/>
    <property type="evidence" value="ECO:0007669"/>
    <property type="project" value="UniProtKB-EC"/>
</dbReference>
<dbReference type="EC" id="2.1.1.174" evidence="8"/>
<evidence type="ECO:0000259" key="7">
    <source>
        <dbReference type="Pfam" id="PF05175"/>
    </source>
</evidence>
<feature type="region of interest" description="Disordered" evidence="6">
    <location>
        <begin position="321"/>
        <end position="341"/>
    </location>
</feature>
<dbReference type="EMBL" id="JASNJE010000030">
    <property type="protein sequence ID" value="MDK3075086.1"/>
    <property type="molecule type" value="Genomic_DNA"/>
</dbReference>
<dbReference type="Gene3D" id="3.40.50.150">
    <property type="entry name" value="Vaccinia Virus protein VP39"/>
    <property type="match status" value="2"/>
</dbReference>
<evidence type="ECO:0000256" key="4">
    <source>
        <dbReference type="ARBA" id="ARBA00022679"/>
    </source>
</evidence>
<dbReference type="SUPFAM" id="SSF53335">
    <property type="entry name" value="S-adenosyl-L-methionine-dependent methyltransferases"/>
    <property type="match status" value="1"/>
</dbReference>
<evidence type="ECO:0000313" key="9">
    <source>
        <dbReference type="Proteomes" id="UP001227126"/>
    </source>
</evidence>
<sequence>MSARLRMALETGGLELPETGRLSVLHPRADMDLSDLPKDRLQIVQPLKPDHDHFARMGYDCVAESDDPVAGVLVCLPRAKALAHMVLHQACRRSGGMVIVDGAKTDGIDSLLKDCRKRVEILGTISKAHGKIFWFLSDPDAFSDWQAAPGRVEDGLVTAPGSFSADGPDPASRALIAVLPSNLKGHVVDLGAGWGFLSAFLIRMPGIKTLDLVEADFTALACARVNVPDPRARFHWADATAWTPSAPVDAVVMNPPFHVGRAADPSLGRTFIETAARILSPSGSLWMVANRHLPYETTLETGFAKVEEVGGDSRFKCLHAQRPVRGRQPKPGKATPIRTRR</sequence>
<evidence type="ECO:0000313" key="8">
    <source>
        <dbReference type="EMBL" id="MDK3075086.1"/>
    </source>
</evidence>
<dbReference type="PROSITE" id="PS00092">
    <property type="entry name" value="N6_MTASE"/>
    <property type="match status" value="1"/>
</dbReference>
<evidence type="ECO:0000256" key="2">
    <source>
        <dbReference type="ARBA" id="ARBA00022552"/>
    </source>
</evidence>
<dbReference type="GO" id="GO:0052916">
    <property type="term" value="F:23S rRNA (guanine(1835)-N(2))-methyltransferase activity"/>
    <property type="evidence" value="ECO:0007669"/>
    <property type="project" value="UniProtKB-EC"/>
</dbReference>
<evidence type="ECO:0000256" key="1">
    <source>
        <dbReference type="ARBA" id="ARBA00022490"/>
    </source>
</evidence>
<dbReference type="RefSeq" id="WP_284487016.1">
    <property type="nucleotide sequence ID" value="NZ_JASNJE010000030.1"/>
</dbReference>
<proteinExistence type="predicted"/>
<dbReference type="PANTHER" id="PTHR47816:SF4">
    <property type="entry name" value="RIBOSOMAL RNA SMALL SUBUNIT METHYLTRANSFERASE C"/>
    <property type="match status" value="1"/>
</dbReference>
<feature type="domain" description="Methyltransferase small" evidence="7">
    <location>
        <begin position="156"/>
        <end position="318"/>
    </location>
</feature>
<gene>
    <name evidence="8" type="ORF">QO034_18515</name>
</gene>
<protein>
    <submittedName>
        <fullName evidence="8">Class I SAM-dependent methyltransferase</fullName>
        <ecNumber evidence="8">2.1.1.172</ecNumber>
        <ecNumber evidence="8">2.1.1.174</ecNumber>
    </submittedName>
</protein>
<keyword evidence="1" id="KW-0963">Cytoplasm</keyword>
<dbReference type="InterPro" id="IPR029063">
    <property type="entry name" value="SAM-dependent_MTases_sf"/>
</dbReference>
<reference evidence="8 9" key="1">
    <citation type="submission" date="2023-05" db="EMBL/GenBank/DDBJ databases">
        <title>Sedimentitalea sp. nov. JM2-8.</title>
        <authorList>
            <person name="Huang J."/>
        </authorList>
    </citation>
    <scope>NUCLEOTIDE SEQUENCE [LARGE SCALE GENOMIC DNA]</scope>
    <source>
        <strain evidence="8 9">JM2-8</strain>
    </source>
</reference>
<accession>A0ABT7FIX4</accession>
<evidence type="ECO:0000256" key="3">
    <source>
        <dbReference type="ARBA" id="ARBA00022603"/>
    </source>
</evidence>
<keyword evidence="2" id="KW-0698">rRNA processing</keyword>
<keyword evidence="5" id="KW-0949">S-adenosyl-L-methionine</keyword>
<evidence type="ECO:0000256" key="5">
    <source>
        <dbReference type="ARBA" id="ARBA00022691"/>
    </source>
</evidence>
<feature type="compositionally biased region" description="Basic residues" evidence="6">
    <location>
        <begin position="321"/>
        <end position="330"/>
    </location>
</feature>
<dbReference type="InterPro" id="IPR007848">
    <property type="entry name" value="Small_mtfrase_dom"/>
</dbReference>
<comment type="caution">
    <text evidence="8">The sequence shown here is derived from an EMBL/GenBank/DDBJ whole genome shotgun (WGS) entry which is preliminary data.</text>
</comment>
<dbReference type="Pfam" id="PF05175">
    <property type="entry name" value="MTS"/>
    <property type="match status" value="1"/>
</dbReference>
<organism evidence="8 9">
    <name type="scientific">Sedimentitalea xiamensis</name>
    <dbReference type="NCBI Taxonomy" id="3050037"/>
    <lineage>
        <taxon>Bacteria</taxon>
        <taxon>Pseudomonadati</taxon>
        <taxon>Pseudomonadota</taxon>
        <taxon>Alphaproteobacteria</taxon>
        <taxon>Rhodobacterales</taxon>
        <taxon>Paracoccaceae</taxon>
        <taxon>Sedimentitalea</taxon>
    </lineage>
</organism>
<dbReference type="InterPro" id="IPR046977">
    <property type="entry name" value="RsmC/RlmG"/>
</dbReference>